<keyword evidence="8" id="KW-1185">Reference proteome</keyword>
<dbReference type="GO" id="GO:0006559">
    <property type="term" value="P:L-phenylalanine catabolic process"/>
    <property type="evidence" value="ECO:0007669"/>
    <property type="project" value="TreeGrafter"/>
</dbReference>
<dbReference type="GO" id="GO:0016034">
    <property type="term" value="F:maleylacetoacetate isomerase activity"/>
    <property type="evidence" value="ECO:0007669"/>
    <property type="project" value="TreeGrafter"/>
</dbReference>
<reference evidence="7" key="1">
    <citation type="submission" date="2020-03" db="EMBL/GenBank/DDBJ databases">
        <title>A high-quality chromosome-level genome assembly of a woody plant with both climbing and erect habits, Rhamnella rubrinervis.</title>
        <authorList>
            <person name="Lu Z."/>
            <person name="Yang Y."/>
            <person name="Zhu X."/>
            <person name="Sun Y."/>
        </authorList>
    </citation>
    <scope>NUCLEOTIDE SEQUENCE</scope>
    <source>
        <strain evidence="7">BYM</strain>
        <tissue evidence="7">Leaf</tissue>
    </source>
</reference>
<proteinExistence type="inferred from homology"/>
<evidence type="ECO:0000256" key="2">
    <source>
        <dbReference type="ARBA" id="ARBA00012452"/>
    </source>
</evidence>
<dbReference type="GO" id="GO:0006749">
    <property type="term" value="P:glutathione metabolic process"/>
    <property type="evidence" value="ECO:0007669"/>
    <property type="project" value="TreeGrafter"/>
</dbReference>
<dbReference type="FunFam" id="1.20.1050.10:FF:000017">
    <property type="entry name" value="Maleylacetoacetate isomerase"/>
    <property type="match status" value="2"/>
</dbReference>
<dbReference type="CDD" id="cd03191">
    <property type="entry name" value="GST_C_Zeta"/>
    <property type="match status" value="2"/>
</dbReference>
<dbReference type="InterPro" id="IPR034333">
    <property type="entry name" value="GST_Zeta_N"/>
</dbReference>
<dbReference type="CDD" id="cd03042">
    <property type="entry name" value="GST_N_Zeta"/>
    <property type="match status" value="1"/>
</dbReference>
<dbReference type="PANTHER" id="PTHR42673:SF4">
    <property type="entry name" value="MALEYLACETOACETATE ISOMERASE"/>
    <property type="match status" value="1"/>
</dbReference>
<sequence length="524" mass="58518">MIGKKQKSHIPNWETEYISFLGVIVNQEKCAYLRQNSEQQNHRSSGSGGEQQSNPPLKLYSYWRSSCSFRVRFALNLKGLKYQYIPVDLLKGEQFSPEFSKLNPIGYVPALVDGDVVLGDSFAILLYLDEKYPEHPLLPTDLRKKGITYQAASIVSSSIQPLQNLGVLKYIEEKVGPDEKIPWVRSIIEKGFASLEKLLKDCAGRYATGDEVFLADLFLAPQLHAATARFNVDMTQFPLLLRLYDAYSQLPAFQDAMPEKQPDAPSSAQISTSAVSNRSRSGLLGSSDVVGEAIIVWYCSRKSKNNCSIGLKLYSCWASTCACRVRIALNLKGLKYEYVPVDLLKGEQFSPEFTKLNPIGFVPVLVDGDVVLVDSFAILLYLDEKYPEHPLLPTDLRKKAINYQAASIVSSSIQPLQNLVLLKYIEEKVGPDEELSWGRSIIEKGFASLEKLLKDCAGRYATGDEVFLADLFLVPQIHRATSSFNVDMTQFPLLSRLYDAYSQLPAFQDAMPEKQPDAPSSSTS</sequence>
<feature type="domain" description="GST C-terminal" evidence="6">
    <location>
        <begin position="141"/>
        <end position="266"/>
    </location>
</feature>
<evidence type="ECO:0000259" key="5">
    <source>
        <dbReference type="PROSITE" id="PS50404"/>
    </source>
</evidence>
<dbReference type="EC" id="2.5.1.18" evidence="2"/>
<dbReference type="GO" id="GO:0009407">
    <property type="term" value="P:toxin catabolic process"/>
    <property type="evidence" value="ECO:0007669"/>
    <property type="project" value="UniProtKB-ARBA"/>
</dbReference>
<feature type="domain" description="GST C-terminal" evidence="6">
    <location>
        <begin position="395"/>
        <end position="520"/>
    </location>
</feature>
<evidence type="ECO:0000313" key="7">
    <source>
        <dbReference type="EMBL" id="KAF3440644.1"/>
    </source>
</evidence>
<evidence type="ECO:0000256" key="1">
    <source>
        <dbReference type="ARBA" id="ARBA00010007"/>
    </source>
</evidence>
<accession>A0A8K0E773</accession>
<dbReference type="NCBIfam" id="TIGR01262">
    <property type="entry name" value="maiA"/>
    <property type="match status" value="2"/>
</dbReference>
<dbReference type="EMBL" id="VOIH02000008">
    <property type="protein sequence ID" value="KAF3440644.1"/>
    <property type="molecule type" value="Genomic_DNA"/>
</dbReference>
<evidence type="ECO:0000259" key="6">
    <source>
        <dbReference type="PROSITE" id="PS50405"/>
    </source>
</evidence>
<dbReference type="InterPro" id="IPR004045">
    <property type="entry name" value="Glutathione_S-Trfase_N"/>
</dbReference>
<dbReference type="Gene3D" id="3.40.30.10">
    <property type="entry name" value="Glutaredoxin"/>
    <property type="match status" value="2"/>
</dbReference>
<gene>
    <name evidence="7" type="ORF">FNV43_RR18928</name>
</gene>
<dbReference type="InterPro" id="IPR040079">
    <property type="entry name" value="Glutathione_S-Trfase"/>
</dbReference>
<evidence type="ECO:0000256" key="3">
    <source>
        <dbReference type="ARBA" id="ARBA00022679"/>
    </source>
</evidence>
<dbReference type="Pfam" id="PF02798">
    <property type="entry name" value="GST_N"/>
    <property type="match status" value="2"/>
</dbReference>
<dbReference type="Gene3D" id="1.20.1050.10">
    <property type="match status" value="2"/>
</dbReference>
<dbReference type="PROSITE" id="PS50405">
    <property type="entry name" value="GST_CTER"/>
    <property type="match status" value="2"/>
</dbReference>
<comment type="similarity">
    <text evidence="1">Belongs to the GST superfamily. Zeta family.</text>
</comment>
<feature type="domain" description="GST N-terminal" evidence="5">
    <location>
        <begin position="55"/>
        <end position="136"/>
    </location>
</feature>
<evidence type="ECO:0000313" key="8">
    <source>
        <dbReference type="Proteomes" id="UP000796880"/>
    </source>
</evidence>
<dbReference type="GO" id="GO:0005737">
    <property type="term" value="C:cytoplasm"/>
    <property type="evidence" value="ECO:0007669"/>
    <property type="project" value="InterPro"/>
</dbReference>
<organism evidence="7 8">
    <name type="scientific">Rhamnella rubrinervis</name>
    <dbReference type="NCBI Taxonomy" id="2594499"/>
    <lineage>
        <taxon>Eukaryota</taxon>
        <taxon>Viridiplantae</taxon>
        <taxon>Streptophyta</taxon>
        <taxon>Embryophyta</taxon>
        <taxon>Tracheophyta</taxon>
        <taxon>Spermatophyta</taxon>
        <taxon>Magnoliopsida</taxon>
        <taxon>eudicotyledons</taxon>
        <taxon>Gunneridae</taxon>
        <taxon>Pentapetalae</taxon>
        <taxon>rosids</taxon>
        <taxon>fabids</taxon>
        <taxon>Rosales</taxon>
        <taxon>Rhamnaceae</taxon>
        <taxon>rhamnoid group</taxon>
        <taxon>Rhamneae</taxon>
        <taxon>Rhamnella</taxon>
    </lineage>
</organism>
<dbReference type="InterPro" id="IPR036282">
    <property type="entry name" value="Glutathione-S-Trfase_C_sf"/>
</dbReference>
<dbReference type="AlphaFoldDB" id="A0A8K0E773"/>
<protein>
    <recommendedName>
        <fullName evidence="2">glutathione transferase</fullName>
        <ecNumber evidence="2">2.5.1.18</ecNumber>
    </recommendedName>
</protein>
<feature type="domain" description="GST N-terminal" evidence="5">
    <location>
        <begin position="309"/>
        <end position="390"/>
    </location>
</feature>
<comment type="catalytic activity">
    <reaction evidence="4">
        <text>RX + glutathione = an S-substituted glutathione + a halide anion + H(+)</text>
        <dbReference type="Rhea" id="RHEA:16437"/>
        <dbReference type="ChEBI" id="CHEBI:15378"/>
        <dbReference type="ChEBI" id="CHEBI:16042"/>
        <dbReference type="ChEBI" id="CHEBI:17792"/>
        <dbReference type="ChEBI" id="CHEBI:57925"/>
        <dbReference type="ChEBI" id="CHEBI:90779"/>
        <dbReference type="EC" id="2.5.1.18"/>
    </reaction>
</comment>
<dbReference type="SUPFAM" id="SSF47616">
    <property type="entry name" value="GST C-terminal domain-like"/>
    <property type="match status" value="2"/>
</dbReference>
<dbReference type="InterPro" id="IPR034330">
    <property type="entry name" value="GST_Zeta_C"/>
</dbReference>
<dbReference type="PROSITE" id="PS50404">
    <property type="entry name" value="GST_NTER"/>
    <property type="match status" value="2"/>
</dbReference>
<name>A0A8K0E773_9ROSA</name>
<evidence type="ECO:0000256" key="4">
    <source>
        <dbReference type="ARBA" id="ARBA00047960"/>
    </source>
</evidence>
<dbReference type="InterPro" id="IPR005955">
    <property type="entry name" value="GST_Zeta"/>
</dbReference>
<keyword evidence="3" id="KW-0808">Transferase</keyword>
<dbReference type="FunFam" id="3.40.30.10:FF:000100">
    <property type="entry name" value="Glutathione S-transferase Z1"/>
    <property type="match status" value="2"/>
</dbReference>
<dbReference type="OrthoDB" id="4951845at2759"/>
<dbReference type="Proteomes" id="UP000796880">
    <property type="component" value="Unassembled WGS sequence"/>
</dbReference>
<dbReference type="SUPFAM" id="SSF52833">
    <property type="entry name" value="Thioredoxin-like"/>
    <property type="match status" value="2"/>
</dbReference>
<dbReference type="SFLD" id="SFLDG00358">
    <property type="entry name" value="Main_(cytGST)"/>
    <property type="match status" value="2"/>
</dbReference>
<dbReference type="InterPro" id="IPR010987">
    <property type="entry name" value="Glutathione-S-Trfase_C-like"/>
</dbReference>
<dbReference type="InterPro" id="IPR036249">
    <property type="entry name" value="Thioredoxin-like_sf"/>
</dbReference>
<dbReference type="GO" id="GO:0004364">
    <property type="term" value="F:glutathione transferase activity"/>
    <property type="evidence" value="ECO:0007669"/>
    <property type="project" value="UniProtKB-EC"/>
</dbReference>
<dbReference type="PANTHER" id="PTHR42673">
    <property type="entry name" value="MALEYLACETOACETATE ISOMERASE"/>
    <property type="match status" value="1"/>
</dbReference>
<dbReference type="SFLD" id="SFLDS00019">
    <property type="entry name" value="Glutathione_Transferase_(cytos"/>
    <property type="match status" value="2"/>
</dbReference>
<comment type="caution">
    <text evidence="7">The sequence shown here is derived from an EMBL/GenBank/DDBJ whole genome shotgun (WGS) entry which is preliminary data.</text>
</comment>